<dbReference type="STRING" id="1035.BN961_00126"/>
<keyword evidence="6" id="KW-0812">Transmembrane</keyword>
<dbReference type="PANTHER" id="PTHR32089:SF112">
    <property type="entry name" value="LYSOZYME-LIKE PROTEIN-RELATED"/>
    <property type="match status" value="1"/>
</dbReference>
<keyword evidence="3 5" id="KW-0807">Transducer</keyword>
<dbReference type="AlphaFoldDB" id="A0A090MGJ0"/>
<reference evidence="10 11" key="1">
    <citation type="journal article" date="2014" name="Genome Announc.">
        <title>Genome Sequence of Afipia felis Strain 76713, Isolated in Hospital Water Using an Amoeba Co-Culture Procedure.</title>
        <authorList>
            <person name="Benamar S."/>
            <person name="La Scola B."/>
            <person name="Croce O."/>
        </authorList>
    </citation>
    <scope>NUCLEOTIDE SEQUENCE [LARGE SCALE GENOMIC DNA]</scope>
    <source>
        <strain evidence="10 11">76713</strain>
    </source>
</reference>
<evidence type="ECO:0000256" key="4">
    <source>
        <dbReference type="ARBA" id="ARBA00029447"/>
    </source>
</evidence>
<dbReference type="SMART" id="SM00283">
    <property type="entry name" value="MA"/>
    <property type="match status" value="1"/>
</dbReference>
<feature type="transmembrane region" description="Helical" evidence="6">
    <location>
        <begin position="161"/>
        <end position="182"/>
    </location>
</feature>
<dbReference type="EMBL" id="CCAZ020000001">
    <property type="protein sequence ID" value="CEG06756.1"/>
    <property type="molecule type" value="Genomic_DNA"/>
</dbReference>
<name>A0A090MGJ0_AFIFE</name>
<accession>A0A090MGJ0</accession>
<dbReference type="Gene3D" id="6.10.340.10">
    <property type="match status" value="1"/>
</dbReference>
<comment type="subcellular location">
    <subcellularLocation>
        <location evidence="1">Cell inner membrane</location>
        <topology evidence="1">Multi-pass membrane protein</topology>
    </subcellularLocation>
</comment>
<evidence type="ECO:0000259" key="8">
    <source>
        <dbReference type="PROSITE" id="PS50192"/>
    </source>
</evidence>
<protein>
    <submittedName>
        <fullName evidence="10">Methyl-accepting chemotaxis protein 4</fullName>
    </submittedName>
</protein>
<dbReference type="Pfam" id="PF00015">
    <property type="entry name" value="MCPsignal"/>
    <property type="match status" value="1"/>
</dbReference>
<dbReference type="PANTHER" id="PTHR32089">
    <property type="entry name" value="METHYL-ACCEPTING CHEMOTAXIS PROTEIN MCPB"/>
    <property type="match status" value="1"/>
</dbReference>
<dbReference type="Proteomes" id="UP000035762">
    <property type="component" value="Unassembled WGS sequence"/>
</dbReference>
<feature type="domain" description="T-SNARE coiled-coil homology" evidence="8">
    <location>
        <begin position="429"/>
        <end position="491"/>
    </location>
</feature>
<dbReference type="Gene3D" id="1.10.287.950">
    <property type="entry name" value="Methyl-accepting chemotaxis protein"/>
    <property type="match status" value="1"/>
</dbReference>
<dbReference type="GO" id="GO:0006935">
    <property type="term" value="P:chemotaxis"/>
    <property type="evidence" value="ECO:0007669"/>
    <property type="project" value="InterPro"/>
</dbReference>
<evidence type="ECO:0000256" key="2">
    <source>
        <dbReference type="ARBA" id="ARBA00022519"/>
    </source>
</evidence>
<dbReference type="InterPro" id="IPR038188">
    <property type="entry name" value="TorS_sensor_sf"/>
</dbReference>
<feature type="domain" description="Methyl-accepting transducer" evidence="7">
    <location>
        <begin position="259"/>
        <end position="513"/>
    </location>
</feature>
<dbReference type="GO" id="GO:0004888">
    <property type="term" value="F:transmembrane signaling receptor activity"/>
    <property type="evidence" value="ECO:0007669"/>
    <property type="project" value="InterPro"/>
</dbReference>
<keyword evidence="6" id="KW-1133">Transmembrane helix</keyword>
<dbReference type="PROSITE" id="PS50885">
    <property type="entry name" value="HAMP"/>
    <property type="match status" value="1"/>
</dbReference>
<dbReference type="SUPFAM" id="SSF58104">
    <property type="entry name" value="Methyl-accepting chemotaxis protein (MCP) signaling domain"/>
    <property type="match status" value="1"/>
</dbReference>
<dbReference type="Pfam" id="PF00672">
    <property type="entry name" value="HAMP"/>
    <property type="match status" value="1"/>
</dbReference>
<dbReference type="RefSeq" id="WP_244469011.1">
    <property type="nucleotide sequence ID" value="NZ_CCAZ020000001.1"/>
</dbReference>
<dbReference type="InterPro" id="IPR004089">
    <property type="entry name" value="MCPsignal_dom"/>
</dbReference>
<keyword evidence="2" id="KW-0997">Cell inner membrane</keyword>
<dbReference type="PROSITE" id="PS50111">
    <property type="entry name" value="CHEMOTAXIS_TRANSDUC_2"/>
    <property type="match status" value="1"/>
</dbReference>
<dbReference type="InterPro" id="IPR003660">
    <property type="entry name" value="HAMP_dom"/>
</dbReference>
<dbReference type="SMART" id="SM00304">
    <property type="entry name" value="HAMP"/>
    <property type="match status" value="1"/>
</dbReference>
<evidence type="ECO:0000313" key="10">
    <source>
        <dbReference type="EMBL" id="CEG06756.1"/>
    </source>
</evidence>
<proteinExistence type="inferred from homology"/>
<dbReference type="PRINTS" id="PR00260">
    <property type="entry name" value="CHEMTRNSDUCR"/>
</dbReference>
<dbReference type="GO" id="GO:0005886">
    <property type="term" value="C:plasma membrane"/>
    <property type="evidence" value="ECO:0007669"/>
    <property type="project" value="UniProtKB-SubCell"/>
</dbReference>
<organism evidence="10 11">
    <name type="scientific">Afipia felis</name>
    <name type="common">Cat scratch disease bacillus</name>
    <dbReference type="NCBI Taxonomy" id="1035"/>
    <lineage>
        <taxon>Bacteria</taxon>
        <taxon>Pseudomonadati</taxon>
        <taxon>Pseudomonadota</taxon>
        <taxon>Alphaproteobacteria</taxon>
        <taxon>Hyphomicrobiales</taxon>
        <taxon>Nitrobacteraceae</taxon>
        <taxon>Afipia</taxon>
    </lineage>
</organism>
<keyword evidence="6" id="KW-0472">Membrane</keyword>
<evidence type="ECO:0000256" key="3">
    <source>
        <dbReference type="ARBA" id="ARBA00023224"/>
    </source>
</evidence>
<evidence type="ECO:0000256" key="1">
    <source>
        <dbReference type="ARBA" id="ARBA00004429"/>
    </source>
</evidence>
<comment type="similarity">
    <text evidence="4">Belongs to the methyl-accepting chemotaxis (MCP) protein family.</text>
</comment>
<keyword evidence="2" id="KW-1003">Cell membrane</keyword>
<evidence type="ECO:0000259" key="7">
    <source>
        <dbReference type="PROSITE" id="PS50111"/>
    </source>
</evidence>
<dbReference type="CDD" id="cd06225">
    <property type="entry name" value="HAMP"/>
    <property type="match status" value="1"/>
</dbReference>
<feature type="domain" description="HAMP" evidence="9">
    <location>
        <begin position="184"/>
        <end position="236"/>
    </location>
</feature>
<evidence type="ECO:0000259" key="9">
    <source>
        <dbReference type="PROSITE" id="PS50885"/>
    </source>
</evidence>
<dbReference type="GO" id="GO:0007165">
    <property type="term" value="P:signal transduction"/>
    <property type="evidence" value="ECO:0007669"/>
    <property type="project" value="UniProtKB-KW"/>
</dbReference>
<dbReference type="PROSITE" id="PS50192">
    <property type="entry name" value="T_SNARE"/>
    <property type="match status" value="1"/>
</dbReference>
<sequence length="533" mass="55435">MALEKAADEPDPATVHTTLMGLADNELGELQAVLALRAESNLMLGVLVEAADLTSADLLPPVKDRFNAAANHINKAAAILKNPETTKLVGQLVAIGRGSNNIFDLKQKEIAATKAGVDVVAQNRVLATEFAKEVAGLGQRSEVAAAGAVQASQAEIGRGRVVLITIALASLLAALLIGWFYVGRGVVRRLVGLQTNMKAIAAGDLAVDVATKGSDEIAAMGEALQVFKDNMAESNRLRAERIEGEKRASAQRRSEMSQLADEFHAAVGEIVQTVSSASTELEASARTLTSTAAETQQLSAMVETASGDASRNVDSVAAATEEMTASIAEINRQVQESNRIASDAVHQAEMTDGRINELSKAATRIGDVINLITSIAEQTNLLALNATIEAARAGESGKGFAVVAQEVKSLATQTSKATNEISSQIAGMQVATQESVGAIKQISATIGRISEIASVIADSVGQQGSAIQEIVRSVQGAAKSTSEVAGNISEVNKGANETSSASSQVLSSAQSLSGESNRLKLEVDRFLETVRAA</sequence>
<evidence type="ECO:0000256" key="6">
    <source>
        <dbReference type="SAM" id="Phobius"/>
    </source>
</evidence>
<dbReference type="Gene3D" id="1.20.58.920">
    <property type="match status" value="1"/>
</dbReference>
<dbReference type="InterPro" id="IPR004090">
    <property type="entry name" value="Chemotax_Me-accpt_rcpt"/>
</dbReference>
<comment type="caution">
    <text evidence="10">The sequence shown here is derived from an EMBL/GenBank/DDBJ whole genome shotgun (WGS) entry which is preliminary data.</text>
</comment>
<evidence type="ECO:0000313" key="11">
    <source>
        <dbReference type="Proteomes" id="UP000035762"/>
    </source>
</evidence>
<gene>
    <name evidence="10" type="primary">mcp4_1</name>
    <name evidence="10" type="ORF">BN961_00126</name>
</gene>
<dbReference type="InterPro" id="IPR000727">
    <property type="entry name" value="T_SNARE_dom"/>
</dbReference>
<evidence type="ECO:0000256" key="5">
    <source>
        <dbReference type="PROSITE-ProRule" id="PRU00284"/>
    </source>
</evidence>
<keyword evidence="11" id="KW-1185">Reference proteome</keyword>